<evidence type="ECO:0000313" key="1">
    <source>
        <dbReference type="EMBL" id="EDX73754.1"/>
    </source>
</evidence>
<organism evidence="1 2">
    <name type="scientific">Coleofasciculus chthonoplastes PCC 7420</name>
    <dbReference type="NCBI Taxonomy" id="118168"/>
    <lineage>
        <taxon>Bacteria</taxon>
        <taxon>Bacillati</taxon>
        <taxon>Cyanobacteriota</taxon>
        <taxon>Cyanophyceae</taxon>
        <taxon>Coleofasciculales</taxon>
        <taxon>Coleofasciculaceae</taxon>
        <taxon>Coleofasciculus</taxon>
    </lineage>
</organism>
<dbReference type="RefSeq" id="WP_006103014.1">
    <property type="nucleotide sequence ID" value="NZ_DS989856.1"/>
</dbReference>
<dbReference type="HOGENOM" id="CLU_1831727_0_0_3"/>
<keyword evidence="2" id="KW-1185">Reference proteome</keyword>
<name>B4VWF1_9CYAN</name>
<dbReference type="eggNOG" id="ENOG5032EY2">
    <property type="taxonomic scope" value="Bacteria"/>
</dbReference>
<sequence>MGYTTYFEGIFSLDQRLWDSQVLYLLAFANTRRVKRDVTVLQNAPDPARVAVGLPLGTDGGYFVNQQWDEDHDEISVVDYNKSPSDQPGLWCQWIPTRIARGYPFNEVRGRGIAENARGQSPKYFQSLSFYLSIPCSGIV</sequence>
<dbReference type="AlphaFoldDB" id="B4VWF1"/>
<protein>
    <submittedName>
        <fullName evidence="1">Uncharacterized protein</fullName>
    </submittedName>
</protein>
<dbReference type="EMBL" id="DS989856">
    <property type="protein sequence ID" value="EDX73754.1"/>
    <property type="molecule type" value="Genomic_DNA"/>
</dbReference>
<reference evidence="1 2" key="1">
    <citation type="submission" date="2008-07" db="EMBL/GenBank/DDBJ databases">
        <authorList>
            <person name="Tandeau de Marsac N."/>
            <person name="Ferriera S."/>
            <person name="Johnson J."/>
            <person name="Kravitz S."/>
            <person name="Beeson K."/>
            <person name="Sutton G."/>
            <person name="Rogers Y.-H."/>
            <person name="Friedman R."/>
            <person name="Frazier M."/>
            <person name="Venter J.C."/>
        </authorList>
    </citation>
    <scope>NUCLEOTIDE SEQUENCE [LARGE SCALE GENOMIC DNA]</scope>
    <source>
        <strain evidence="1 2">PCC 7420</strain>
    </source>
</reference>
<proteinExistence type="predicted"/>
<evidence type="ECO:0000313" key="2">
    <source>
        <dbReference type="Proteomes" id="UP000003835"/>
    </source>
</evidence>
<accession>B4VWF1</accession>
<gene>
    <name evidence="1" type="ORF">MC7420_6802</name>
</gene>
<dbReference type="STRING" id="118168.MC7420_6802"/>
<dbReference type="Proteomes" id="UP000003835">
    <property type="component" value="Unassembled WGS sequence"/>
</dbReference>